<keyword evidence="1" id="KW-0862">Zinc</keyword>
<dbReference type="Proteomes" id="UP001162164">
    <property type="component" value="Unassembled WGS sequence"/>
</dbReference>
<protein>
    <recommendedName>
        <fullName evidence="2">C2H2-type domain-containing protein</fullName>
    </recommendedName>
</protein>
<evidence type="ECO:0000256" key="1">
    <source>
        <dbReference type="PROSITE-ProRule" id="PRU00042"/>
    </source>
</evidence>
<proteinExistence type="predicted"/>
<evidence type="ECO:0000259" key="2">
    <source>
        <dbReference type="PROSITE" id="PS50157"/>
    </source>
</evidence>
<evidence type="ECO:0000313" key="3">
    <source>
        <dbReference type="EMBL" id="KAJ8982401.1"/>
    </source>
</evidence>
<dbReference type="EMBL" id="JAPWTJ010000126">
    <property type="protein sequence ID" value="KAJ8982401.1"/>
    <property type="molecule type" value="Genomic_DNA"/>
</dbReference>
<dbReference type="SMART" id="SM00355">
    <property type="entry name" value="ZnF_C2H2"/>
    <property type="match status" value="2"/>
</dbReference>
<evidence type="ECO:0000313" key="4">
    <source>
        <dbReference type="Proteomes" id="UP001162164"/>
    </source>
</evidence>
<organism evidence="3 4">
    <name type="scientific">Molorchus minor</name>
    <dbReference type="NCBI Taxonomy" id="1323400"/>
    <lineage>
        <taxon>Eukaryota</taxon>
        <taxon>Metazoa</taxon>
        <taxon>Ecdysozoa</taxon>
        <taxon>Arthropoda</taxon>
        <taxon>Hexapoda</taxon>
        <taxon>Insecta</taxon>
        <taxon>Pterygota</taxon>
        <taxon>Neoptera</taxon>
        <taxon>Endopterygota</taxon>
        <taxon>Coleoptera</taxon>
        <taxon>Polyphaga</taxon>
        <taxon>Cucujiformia</taxon>
        <taxon>Chrysomeloidea</taxon>
        <taxon>Cerambycidae</taxon>
        <taxon>Lamiinae</taxon>
        <taxon>Monochamini</taxon>
        <taxon>Molorchus</taxon>
    </lineage>
</organism>
<accession>A0ABQ9JVQ1</accession>
<dbReference type="PROSITE" id="PS50157">
    <property type="entry name" value="ZINC_FINGER_C2H2_2"/>
    <property type="match status" value="2"/>
</dbReference>
<keyword evidence="4" id="KW-1185">Reference proteome</keyword>
<sequence>MGSFPCHRCGRVYSHYPSRQRHLKYECGKQPTFACAFENCAYKAKRKQTLKIHIINQHSGHKRKMMSEFLKKYI</sequence>
<dbReference type="InterPro" id="IPR013087">
    <property type="entry name" value="Znf_C2H2_type"/>
</dbReference>
<name>A0ABQ9JVQ1_9CUCU</name>
<reference evidence="3" key="1">
    <citation type="journal article" date="2023" name="Insect Mol. Biol.">
        <title>Genome sequencing provides insights into the evolution of gene families encoding plant cell wall-degrading enzymes in longhorned beetles.</title>
        <authorList>
            <person name="Shin N.R."/>
            <person name="Okamura Y."/>
            <person name="Kirsch R."/>
            <person name="Pauchet Y."/>
        </authorList>
    </citation>
    <scope>NUCLEOTIDE SEQUENCE</scope>
    <source>
        <strain evidence="3">MMC_N1</strain>
    </source>
</reference>
<comment type="caution">
    <text evidence="3">The sequence shown here is derived from an EMBL/GenBank/DDBJ whole genome shotgun (WGS) entry which is preliminary data.</text>
</comment>
<keyword evidence="1" id="KW-0863">Zinc-finger</keyword>
<keyword evidence="1" id="KW-0479">Metal-binding</keyword>
<feature type="domain" description="C2H2-type" evidence="2">
    <location>
        <begin position="4"/>
        <end position="31"/>
    </location>
</feature>
<dbReference type="Gene3D" id="3.30.160.60">
    <property type="entry name" value="Classic Zinc Finger"/>
    <property type="match status" value="1"/>
</dbReference>
<feature type="domain" description="C2H2-type" evidence="2">
    <location>
        <begin position="33"/>
        <end position="63"/>
    </location>
</feature>
<gene>
    <name evidence="3" type="ORF">NQ317_012439</name>
</gene>